<dbReference type="GeneID" id="64598191"/>
<gene>
    <name evidence="2" type="ORF">HD556DRAFT_1418851</name>
</gene>
<accession>A0A9P7DA78</accession>
<feature type="compositionally biased region" description="Basic residues" evidence="1">
    <location>
        <begin position="187"/>
        <end position="196"/>
    </location>
</feature>
<feature type="region of interest" description="Disordered" evidence="1">
    <location>
        <begin position="86"/>
        <end position="213"/>
    </location>
</feature>
<reference evidence="2" key="1">
    <citation type="journal article" date="2020" name="New Phytol.">
        <title>Comparative genomics reveals dynamic genome evolution in host specialist ectomycorrhizal fungi.</title>
        <authorList>
            <person name="Lofgren L.A."/>
            <person name="Nguyen N.H."/>
            <person name="Vilgalys R."/>
            <person name="Ruytinx J."/>
            <person name="Liao H.L."/>
            <person name="Branco S."/>
            <person name="Kuo A."/>
            <person name="LaButti K."/>
            <person name="Lipzen A."/>
            <person name="Andreopoulos W."/>
            <person name="Pangilinan J."/>
            <person name="Riley R."/>
            <person name="Hundley H."/>
            <person name="Na H."/>
            <person name="Barry K."/>
            <person name="Grigoriev I.V."/>
            <person name="Stajich J.E."/>
            <person name="Kennedy P.G."/>
        </authorList>
    </citation>
    <scope>NUCLEOTIDE SEQUENCE</scope>
    <source>
        <strain evidence="2">S12</strain>
    </source>
</reference>
<sequence>MRLKISTIHPLGPFKAWFALDDEAHTITQLKRALCARLPIGMQADNITLVMDEYDLLDDSPISILRDGDAVCIKRAVATSQAGLSSNRVPLPATQKRKRRASTSSEPSSSSSSSSSSSDSSDDSSSLSDSSSSSDSDSDSNTDEAPKPLRQPSESGKRMNATTKSKTVQDNISFVPPGYGKPSTRNRNLRRRRKRVAEHNQPPDKPLAPISGANTVLPLSTQQNSSIRTSSEAYVADAGPESEPNVMMVSLRNKNKKKNFRQLMDKPLPPKIVFSELEKAPAQAEPPDKVVPAGTSTLEEVAVPLVKHARLIPPSERNSLPSNIFVTSVDVEEGKRPKKKWRSKEELARASYDNESCTADFSLDYGSAEVSMANPDEVFYLRADQQWDLLPKITSALQVTVDNIVAYKALAINPMTWTPEMLMTVARVISVSSTHLTTSRLQRPVQVSFSGLMDVTEPAEEDETHTWVDVLSQDWRVM</sequence>
<evidence type="ECO:0000256" key="1">
    <source>
        <dbReference type="SAM" id="MobiDB-lite"/>
    </source>
</evidence>
<comment type="caution">
    <text evidence="2">The sequence shown here is derived from an EMBL/GenBank/DDBJ whole genome shotgun (WGS) entry which is preliminary data.</text>
</comment>
<proteinExistence type="predicted"/>
<dbReference type="AlphaFoldDB" id="A0A9P7DA78"/>
<keyword evidence="3" id="KW-1185">Reference proteome</keyword>
<evidence type="ECO:0000313" key="2">
    <source>
        <dbReference type="EMBL" id="KAG1785925.1"/>
    </source>
</evidence>
<name>A0A9P7DA78_9AGAM</name>
<protein>
    <recommendedName>
        <fullName evidence="4">Coilin</fullName>
    </recommendedName>
</protein>
<dbReference type="RefSeq" id="XP_041153408.1">
    <property type="nucleotide sequence ID" value="XM_041304427.1"/>
</dbReference>
<evidence type="ECO:0008006" key="4">
    <source>
        <dbReference type="Google" id="ProtNLM"/>
    </source>
</evidence>
<feature type="compositionally biased region" description="Polar residues" evidence="1">
    <location>
        <begin position="160"/>
        <end position="172"/>
    </location>
</feature>
<organism evidence="2 3">
    <name type="scientific">Suillus plorans</name>
    <dbReference type="NCBI Taxonomy" id="116603"/>
    <lineage>
        <taxon>Eukaryota</taxon>
        <taxon>Fungi</taxon>
        <taxon>Dikarya</taxon>
        <taxon>Basidiomycota</taxon>
        <taxon>Agaricomycotina</taxon>
        <taxon>Agaricomycetes</taxon>
        <taxon>Agaricomycetidae</taxon>
        <taxon>Boletales</taxon>
        <taxon>Suillineae</taxon>
        <taxon>Suillaceae</taxon>
        <taxon>Suillus</taxon>
    </lineage>
</organism>
<feature type="compositionally biased region" description="Low complexity" evidence="1">
    <location>
        <begin position="102"/>
        <end position="135"/>
    </location>
</feature>
<dbReference type="EMBL" id="JABBWE010000101">
    <property type="protein sequence ID" value="KAG1785925.1"/>
    <property type="molecule type" value="Genomic_DNA"/>
</dbReference>
<dbReference type="OrthoDB" id="74813at2759"/>
<evidence type="ECO:0000313" key="3">
    <source>
        <dbReference type="Proteomes" id="UP000719766"/>
    </source>
</evidence>
<dbReference type="Proteomes" id="UP000719766">
    <property type="component" value="Unassembled WGS sequence"/>
</dbReference>